<dbReference type="RefSeq" id="WP_217652755.1">
    <property type="nucleotide sequence ID" value="NZ_FQUJ01000002.1"/>
</dbReference>
<dbReference type="CDD" id="cd13603">
    <property type="entry name" value="PBP2_TRAP_Siap_TeaA_like"/>
    <property type="match status" value="1"/>
</dbReference>
<dbReference type="Gene3D" id="3.40.190.170">
    <property type="entry name" value="Bacterial extracellular solute-binding protein, family 7"/>
    <property type="match status" value="1"/>
</dbReference>
<keyword evidence="1" id="KW-0732">Signal</keyword>
<proteinExistence type="predicted"/>
<dbReference type="Proteomes" id="UP000184346">
    <property type="component" value="Unassembled WGS sequence"/>
</dbReference>
<gene>
    <name evidence="3" type="ORF">SAMN02745148_00455</name>
</gene>
<sequence length="394" mass="42785">MSRLAKMLSRVSDSPGAPSQPERREFFNSVARYGFTVAVIGAVGGGLFSESAMAAASQEENEREKAADTVLTMATGYVLGASRAYPIMQLNFKENLQNFTGGRLYVKLAPGGQLGAGGALITKVQNGTIAMAQHSISNLSAFAPEVDLINIPYWCGENQRLVNLVTSQAWADTVHDKVEARGFRILNYICIDPRTVAVRDGLLDGPVRTPKDIEGIKFRVPSSQILQKVYRLAGANPTPIAWGETSSAIKQGVADALDPSVEALLVFGFTDVLSSISTIQSVPDAQVYTCNKAWFEERPQEVQEGILRAAEVTFRENLAKVPAARAYAYDQMRKAGVSIYSPSDEELAQWRESCGHQLATWDDTKVELAGSLENFEKLLAATEVSNGYYVDSNG</sequence>
<organism evidence="3 4">
    <name type="scientific">Modicisalibacter ilicicola DSM 19980</name>
    <dbReference type="NCBI Taxonomy" id="1121942"/>
    <lineage>
        <taxon>Bacteria</taxon>
        <taxon>Pseudomonadati</taxon>
        <taxon>Pseudomonadota</taxon>
        <taxon>Gammaproteobacteria</taxon>
        <taxon>Oceanospirillales</taxon>
        <taxon>Halomonadaceae</taxon>
        <taxon>Modicisalibacter</taxon>
    </lineage>
</organism>
<reference evidence="3 4" key="1">
    <citation type="submission" date="2016-11" db="EMBL/GenBank/DDBJ databases">
        <authorList>
            <person name="Jaros S."/>
            <person name="Januszkiewicz K."/>
            <person name="Wedrychowicz H."/>
        </authorList>
    </citation>
    <scope>NUCLEOTIDE SEQUENCE [LARGE SCALE GENOMIC DNA]</scope>
    <source>
        <strain evidence="3 4">DSM 19980</strain>
    </source>
</reference>
<accession>A0A1M4TIE1</accession>
<dbReference type="STRING" id="1121942.SAMN02745148_00455"/>
<dbReference type="AlphaFoldDB" id="A0A1M4TIE1"/>
<dbReference type="GO" id="GO:0055085">
    <property type="term" value="P:transmembrane transport"/>
    <property type="evidence" value="ECO:0007669"/>
    <property type="project" value="InterPro"/>
</dbReference>
<keyword evidence="4" id="KW-1185">Reference proteome</keyword>
<dbReference type="EMBL" id="FQUJ01000002">
    <property type="protein sequence ID" value="SHE44037.1"/>
    <property type="molecule type" value="Genomic_DNA"/>
</dbReference>
<dbReference type="PANTHER" id="PTHR33376">
    <property type="match status" value="1"/>
</dbReference>
<evidence type="ECO:0000313" key="3">
    <source>
        <dbReference type="EMBL" id="SHE44037.1"/>
    </source>
</evidence>
<dbReference type="PANTHER" id="PTHR33376:SF4">
    <property type="entry name" value="SIALIC ACID-BINDING PERIPLASMIC PROTEIN SIAP"/>
    <property type="match status" value="1"/>
</dbReference>
<evidence type="ECO:0000256" key="2">
    <source>
        <dbReference type="SAM" id="MobiDB-lite"/>
    </source>
</evidence>
<dbReference type="Pfam" id="PF03480">
    <property type="entry name" value="DctP"/>
    <property type="match status" value="1"/>
</dbReference>
<evidence type="ECO:0000256" key="1">
    <source>
        <dbReference type="ARBA" id="ARBA00022729"/>
    </source>
</evidence>
<evidence type="ECO:0000313" key="4">
    <source>
        <dbReference type="Proteomes" id="UP000184346"/>
    </source>
</evidence>
<dbReference type="InterPro" id="IPR018389">
    <property type="entry name" value="DctP_fam"/>
</dbReference>
<dbReference type="InterPro" id="IPR038404">
    <property type="entry name" value="TRAP_DctP_sf"/>
</dbReference>
<dbReference type="NCBIfam" id="NF037995">
    <property type="entry name" value="TRAP_S1"/>
    <property type="match status" value="1"/>
</dbReference>
<name>A0A1M4TIE1_9GAMM</name>
<feature type="region of interest" description="Disordered" evidence="2">
    <location>
        <begin position="1"/>
        <end position="22"/>
    </location>
</feature>
<protein>
    <submittedName>
        <fullName evidence="3">TRAP-type C4-dicarboxylate transport system, substrate-binding protein</fullName>
    </submittedName>
</protein>